<dbReference type="EMBL" id="OX465080">
    <property type="protein sequence ID" value="CAI9279396.1"/>
    <property type="molecule type" value="Genomic_DNA"/>
</dbReference>
<reference evidence="2" key="1">
    <citation type="submission" date="2023-04" db="EMBL/GenBank/DDBJ databases">
        <authorList>
            <person name="Vijverberg K."/>
            <person name="Xiong W."/>
            <person name="Schranz E."/>
        </authorList>
    </citation>
    <scope>NUCLEOTIDE SEQUENCE</scope>
</reference>
<dbReference type="AlphaFoldDB" id="A0AA35YSE6"/>
<keyword evidence="3" id="KW-1185">Reference proteome</keyword>
<proteinExistence type="predicted"/>
<accession>A0AA35YSE6</accession>
<keyword evidence="1" id="KW-0472">Membrane</keyword>
<feature type="transmembrane region" description="Helical" evidence="1">
    <location>
        <begin position="31"/>
        <end position="52"/>
    </location>
</feature>
<dbReference type="Proteomes" id="UP001177003">
    <property type="component" value="Chromosome 4"/>
</dbReference>
<protein>
    <submittedName>
        <fullName evidence="2">Uncharacterized protein</fullName>
    </submittedName>
</protein>
<evidence type="ECO:0000313" key="3">
    <source>
        <dbReference type="Proteomes" id="UP001177003"/>
    </source>
</evidence>
<keyword evidence="1" id="KW-0812">Transmembrane</keyword>
<name>A0AA35YSE6_LACSI</name>
<sequence length="108" mass="12449">MLISHMTEELTRGNIGKGVIDIFHDVARCELTSLCISLCIMLLPLLLVSWFFHLEDCIYMSYRFCINILMLVRWFDLAMFWANSNLLESSHQLTHDPGEPSSKEVGIL</sequence>
<gene>
    <name evidence="2" type="ORF">LSALG_LOCUS19197</name>
</gene>
<evidence type="ECO:0000256" key="1">
    <source>
        <dbReference type="SAM" id="Phobius"/>
    </source>
</evidence>
<organism evidence="2 3">
    <name type="scientific">Lactuca saligna</name>
    <name type="common">Willowleaf lettuce</name>
    <dbReference type="NCBI Taxonomy" id="75948"/>
    <lineage>
        <taxon>Eukaryota</taxon>
        <taxon>Viridiplantae</taxon>
        <taxon>Streptophyta</taxon>
        <taxon>Embryophyta</taxon>
        <taxon>Tracheophyta</taxon>
        <taxon>Spermatophyta</taxon>
        <taxon>Magnoliopsida</taxon>
        <taxon>eudicotyledons</taxon>
        <taxon>Gunneridae</taxon>
        <taxon>Pentapetalae</taxon>
        <taxon>asterids</taxon>
        <taxon>campanulids</taxon>
        <taxon>Asterales</taxon>
        <taxon>Asteraceae</taxon>
        <taxon>Cichorioideae</taxon>
        <taxon>Cichorieae</taxon>
        <taxon>Lactucinae</taxon>
        <taxon>Lactuca</taxon>
    </lineage>
</organism>
<evidence type="ECO:0000313" key="2">
    <source>
        <dbReference type="EMBL" id="CAI9279396.1"/>
    </source>
</evidence>
<keyword evidence="1" id="KW-1133">Transmembrane helix</keyword>